<dbReference type="Gene3D" id="2.170.130.10">
    <property type="entry name" value="TonB-dependent receptor, plug domain"/>
    <property type="match status" value="1"/>
</dbReference>
<dbReference type="Proteomes" id="UP000613113">
    <property type="component" value="Unassembled WGS sequence"/>
</dbReference>
<evidence type="ECO:0000259" key="10">
    <source>
        <dbReference type="Pfam" id="PF07715"/>
    </source>
</evidence>
<dbReference type="InterPro" id="IPR039426">
    <property type="entry name" value="TonB-dep_rcpt-like"/>
</dbReference>
<keyword evidence="4" id="KW-1134">Transmembrane beta strand</keyword>
<keyword evidence="9" id="KW-1133">Transmembrane helix</keyword>
<dbReference type="PANTHER" id="PTHR30069:SF46">
    <property type="entry name" value="OAR PROTEIN"/>
    <property type="match status" value="1"/>
</dbReference>
<evidence type="ECO:0000256" key="2">
    <source>
        <dbReference type="ARBA" id="ARBA00009810"/>
    </source>
</evidence>
<feature type="domain" description="TonB-dependent receptor plug" evidence="10">
    <location>
        <begin position="144"/>
        <end position="237"/>
    </location>
</feature>
<organism evidence="12 13">
    <name type="scientific">Undibacterium griseum</name>
    <dbReference type="NCBI Taxonomy" id="2762295"/>
    <lineage>
        <taxon>Bacteria</taxon>
        <taxon>Pseudomonadati</taxon>
        <taxon>Pseudomonadota</taxon>
        <taxon>Betaproteobacteria</taxon>
        <taxon>Burkholderiales</taxon>
        <taxon>Oxalobacteraceae</taxon>
        <taxon>Undibacterium</taxon>
    </lineage>
</organism>
<evidence type="ECO:0000256" key="4">
    <source>
        <dbReference type="ARBA" id="ARBA00022452"/>
    </source>
</evidence>
<name>A0ABR6YIB2_9BURK</name>
<evidence type="ECO:0000256" key="1">
    <source>
        <dbReference type="ARBA" id="ARBA00004571"/>
    </source>
</evidence>
<dbReference type="Pfam" id="PF25183">
    <property type="entry name" value="OMP_b-brl_4"/>
    <property type="match status" value="2"/>
</dbReference>
<keyword evidence="5 9" id="KW-0812">Transmembrane</keyword>
<gene>
    <name evidence="12" type="ORF">H8K27_00730</name>
</gene>
<dbReference type="SUPFAM" id="SSF56935">
    <property type="entry name" value="Porins"/>
    <property type="match status" value="1"/>
</dbReference>
<comment type="similarity">
    <text evidence="2">Belongs to the TonB-dependent receptor family.</text>
</comment>
<keyword evidence="7 12" id="KW-0675">Receptor</keyword>
<dbReference type="Gene3D" id="2.60.40.1120">
    <property type="entry name" value="Carboxypeptidase-like, regulatory domain"/>
    <property type="match status" value="1"/>
</dbReference>
<sequence length="1028" mass="111027">MSKKNLVFKKTLVARALTLAFGVGVVGFGYTPEVMAQSNAVGTVYGKVSVGSATSVVIKNADTNLTRNVAVDATGKFQATALPAGHYKATLMKDSATLGTTEFDVLAGQGVEADFGAVASGVQSVEVSARRTRIDVSNASNGATFTAKELAKIPVAQSVAGIIQLAPNTTKADSRYAGGASFGGGGASENSYYINGFPVVNPLTQLGSSELPFGAIGQAQILTGGFGAEFGRSVGGVMNITTKSGTNNWEMGATFSINPNALRSTPLDIYYPRTGAPENASTDGTLYLRRSGNTVTEKRLGAYVGGPIIQDKLFMFVAVEDTKTDSNFVNSSTASASVGKNGYTQQSDDVQRYMGKFDWNITDDHRLELTLIGDTPKSDVNLSGYNYATGQNNGVVVSRGHYQNVDNVTPSTGANIQMLKYTGNLTSDLTLTALAGKSTSEHKNSWDGYDVSQALYQVSAPISARVPGLTYTNPQALTGFVLPAGAKDEVKSFRLDLEYKIGQHTIRGGLDSNKNTSLNAGDMTAGGGIWTYSKTKTPTTGITLTGQQGVIVANGGGYGTQGYYVRKQIFSDATTAYSDQTAQYIEDRYQVTKDILVTAGLRNEGYKNKNGDGETFLEINRQLQPRLSAAWDVNGDSSTKVFGSLGRYSVPIPTHLAVRGASRSTYIRQYYTYTGVDPVTGTPTGLNPITGILSPDNEFGQAKLAATVAALDMKPNMQDEITLGFEKAYSPSLNFGAKFTYRKLRSTIDDFCDQRPFDKWAAAHNVDTSNWGGFNCASFNPGEANSFMVDFANTGKNLTRVDLSAADLGFEKAERNYTAFDVFLEHPYRNGWYGKINYTWSRSKGNTEGQTLSDVAQTDVSATQTWDHYEIMQFANGLLPNDRTHQIKAFGFYDLNKEWTIGANLLLAAGRPKNCLGTYPQALQNNDPGFPDYGSAYHYCNELPSPRGSVGNLPWDFKVDMNLAYKPEALKGVAFKIDVFNLFNKQTIQTIDETYNLDATTVSPTYGRTISYTAPRNVRLAVEYNHKF</sequence>
<dbReference type="InterPro" id="IPR012910">
    <property type="entry name" value="Plug_dom"/>
</dbReference>
<dbReference type="PANTHER" id="PTHR30069">
    <property type="entry name" value="TONB-DEPENDENT OUTER MEMBRANE RECEPTOR"/>
    <property type="match status" value="1"/>
</dbReference>
<reference evidence="12 13" key="1">
    <citation type="submission" date="2020-08" db="EMBL/GenBank/DDBJ databases">
        <title>Novel species isolated from subtropical streams in China.</title>
        <authorList>
            <person name="Lu H."/>
        </authorList>
    </citation>
    <scope>NUCLEOTIDE SEQUENCE [LARGE SCALE GENOMIC DNA]</scope>
    <source>
        <strain evidence="12 13">FT31W</strain>
    </source>
</reference>
<evidence type="ECO:0000313" key="12">
    <source>
        <dbReference type="EMBL" id="MBC3883646.1"/>
    </source>
</evidence>
<comment type="caution">
    <text evidence="12">The sequence shown here is derived from an EMBL/GenBank/DDBJ whole genome shotgun (WGS) entry which is preliminary data.</text>
</comment>
<dbReference type="InterPro" id="IPR057601">
    <property type="entry name" value="Oar-like_b-barrel"/>
</dbReference>
<protein>
    <submittedName>
        <fullName evidence="12">TonB-dependent receptor</fullName>
    </submittedName>
</protein>
<evidence type="ECO:0000256" key="9">
    <source>
        <dbReference type="SAM" id="Phobius"/>
    </source>
</evidence>
<feature type="transmembrane region" description="Helical" evidence="9">
    <location>
        <begin position="12"/>
        <end position="30"/>
    </location>
</feature>
<evidence type="ECO:0000313" key="13">
    <source>
        <dbReference type="Proteomes" id="UP000613113"/>
    </source>
</evidence>
<accession>A0ABR6YIB2</accession>
<evidence type="ECO:0000256" key="3">
    <source>
        <dbReference type="ARBA" id="ARBA00022448"/>
    </source>
</evidence>
<dbReference type="InterPro" id="IPR037066">
    <property type="entry name" value="Plug_dom_sf"/>
</dbReference>
<dbReference type="InterPro" id="IPR036942">
    <property type="entry name" value="Beta-barrel_TonB_sf"/>
</dbReference>
<keyword evidence="8" id="KW-0998">Cell outer membrane</keyword>
<evidence type="ECO:0000256" key="7">
    <source>
        <dbReference type="ARBA" id="ARBA00023170"/>
    </source>
</evidence>
<feature type="domain" description="TonB-dependent transporter Oar-like beta-barrel" evidence="11">
    <location>
        <begin position="340"/>
        <end position="607"/>
    </location>
</feature>
<dbReference type="RefSeq" id="WP_186861328.1">
    <property type="nucleotide sequence ID" value="NZ_JACOGC010000001.1"/>
</dbReference>
<dbReference type="EMBL" id="JACOGC010000001">
    <property type="protein sequence ID" value="MBC3883646.1"/>
    <property type="molecule type" value="Genomic_DNA"/>
</dbReference>
<evidence type="ECO:0000256" key="6">
    <source>
        <dbReference type="ARBA" id="ARBA00023136"/>
    </source>
</evidence>
<keyword evidence="13" id="KW-1185">Reference proteome</keyword>
<dbReference type="Pfam" id="PF07715">
    <property type="entry name" value="Plug"/>
    <property type="match status" value="1"/>
</dbReference>
<evidence type="ECO:0000256" key="8">
    <source>
        <dbReference type="ARBA" id="ARBA00023237"/>
    </source>
</evidence>
<evidence type="ECO:0000259" key="11">
    <source>
        <dbReference type="Pfam" id="PF25183"/>
    </source>
</evidence>
<evidence type="ECO:0000256" key="5">
    <source>
        <dbReference type="ARBA" id="ARBA00022692"/>
    </source>
</evidence>
<dbReference type="Gene3D" id="2.40.170.20">
    <property type="entry name" value="TonB-dependent receptor, beta-barrel domain"/>
    <property type="match status" value="1"/>
</dbReference>
<keyword evidence="3" id="KW-0813">Transport</keyword>
<feature type="domain" description="TonB-dependent transporter Oar-like beta-barrel" evidence="11">
    <location>
        <begin position="620"/>
        <end position="896"/>
    </location>
</feature>
<keyword evidence="6 9" id="KW-0472">Membrane</keyword>
<comment type="subcellular location">
    <subcellularLocation>
        <location evidence="1">Cell outer membrane</location>
        <topology evidence="1">Multi-pass membrane protein</topology>
    </subcellularLocation>
</comment>
<proteinExistence type="inferred from homology"/>